<dbReference type="Proteomes" id="UP000525389">
    <property type="component" value="Unassembled WGS sequence"/>
</dbReference>
<feature type="compositionally biased region" description="Basic residues" evidence="1">
    <location>
        <begin position="58"/>
        <end position="68"/>
    </location>
</feature>
<protein>
    <submittedName>
        <fullName evidence="2">Uncharacterized protein</fullName>
    </submittedName>
</protein>
<evidence type="ECO:0000313" key="2">
    <source>
        <dbReference type="EMBL" id="MBB5234161.1"/>
    </source>
</evidence>
<sequence length="68" mass="7592">MILALLTQPSVQHLRGALLLIGVTRQVCGQAAAHHLETDMQIVQQGEESPERDTLWRRPPRRAGRRGA</sequence>
<dbReference type="EMBL" id="JACHFN010000005">
    <property type="protein sequence ID" value="MBB5234161.1"/>
    <property type="molecule type" value="Genomic_DNA"/>
</dbReference>
<keyword evidence="3" id="KW-1185">Reference proteome</keyword>
<comment type="caution">
    <text evidence="2">The sequence shown here is derived from an EMBL/GenBank/DDBJ whole genome shotgun (WGS) entry which is preliminary data.</text>
</comment>
<proteinExistence type="predicted"/>
<evidence type="ECO:0000256" key="1">
    <source>
        <dbReference type="SAM" id="MobiDB-lite"/>
    </source>
</evidence>
<accession>A0A7W8GEJ2</accession>
<feature type="region of interest" description="Disordered" evidence="1">
    <location>
        <begin position="43"/>
        <end position="68"/>
    </location>
</feature>
<evidence type="ECO:0000313" key="3">
    <source>
        <dbReference type="Proteomes" id="UP000525389"/>
    </source>
</evidence>
<gene>
    <name evidence="2" type="ORF">HNQ09_001599</name>
</gene>
<dbReference type="AlphaFoldDB" id="A0A7W8GEJ2"/>
<organism evidence="2 3">
    <name type="scientific">Deinococcus budaensis</name>
    <dbReference type="NCBI Taxonomy" id="1665626"/>
    <lineage>
        <taxon>Bacteria</taxon>
        <taxon>Thermotogati</taxon>
        <taxon>Deinococcota</taxon>
        <taxon>Deinococci</taxon>
        <taxon>Deinococcales</taxon>
        <taxon>Deinococcaceae</taxon>
        <taxon>Deinococcus</taxon>
    </lineage>
</organism>
<name>A0A7W8GEJ2_9DEIO</name>
<reference evidence="2 3" key="1">
    <citation type="submission" date="2020-08" db="EMBL/GenBank/DDBJ databases">
        <title>Genomic Encyclopedia of Type Strains, Phase IV (KMG-IV): sequencing the most valuable type-strain genomes for metagenomic binning, comparative biology and taxonomic classification.</title>
        <authorList>
            <person name="Goeker M."/>
        </authorList>
    </citation>
    <scope>NUCLEOTIDE SEQUENCE [LARGE SCALE GENOMIC DNA]</scope>
    <source>
        <strain evidence="2 3">DSM 101791</strain>
    </source>
</reference>
<dbReference type="RefSeq" id="WP_184027653.1">
    <property type="nucleotide sequence ID" value="NZ_JACHFN010000005.1"/>
</dbReference>